<dbReference type="Gene3D" id="2.30.30.190">
    <property type="entry name" value="CAP Gly-rich-like domain"/>
    <property type="match status" value="1"/>
</dbReference>
<dbReference type="Gene3D" id="3.80.10.10">
    <property type="entry name" value="Ribonuclease Inhibitor"/>
    <property type="match status" value="1"/>
</dbReference>
<name>A0A0K0DU45_STRER</name>
<keyword evidence="4" id="KW-0493">Microtubule</keyword>
<protein>
    <recommendedName>
        <fullName evidence="2">Tubulin-specific chaperone E</fullName>
    </recommendedName>
    <alternativeName>
        <fullName evidence="8">Tubulin-folding cofactor E</fullName>
    </alternativeName>
</protein>
<dbReference type="PROSITE" id="PS50245">
    <property type="entry name" value="CAP_GLY_2"/>
    <property type="match status" value="1"/>
</dbReference>
<evidence type="ECO:0000259" key="9">
    <source>
        <dbReference type="PROSITE" id="PS50245"/>
    </source>
</evidence>
<keyword evidence="10" id="KW-1185">Reference proteome</keyword>
<dbReference type="GO" id="GO:0005874">
    <property type="term" value="C:microtubule"/>
    <property type="evidence" value="ECO:0007669"/>
    <property type="project" value="UniProtKB-KW"/>
</dbReference>
<dbReference type="GO" id="GO:0030286">
    <property type="term" value="C:dynein complex"/>
    <property type="evidence" value="ECO:0007669"/>
    <property type="project" value="UniProtKB-KW"/>
</dbReference>
<dbReference type="Pfam" id="PF01302">
    <property type="entry name" value="CAP_GLY"/>
    <property type="match status" value="1"/>
</dbReference>
<evidence type="ECO:0000313" key="11">
    <source>
        <dbReference type="WBParaSite" id="SSTP_0000075800.1"/>
    </source>
</evidence>
<evidence type="ECO:0000313" key="10">
    <source>
        <dbReference type="Proteomes" id="UP000035681"/>
    </source>
</evidence>
<reference evidence="11" key="1">
    <citation type="submission" date="2015-08" db="UniProtKB">
        <authorList>
            <consortium name="WormBaseParasite"/>
        </authorList>
    </citation>
    <scope>IDENTIFICATION</scope>
</reference>
<evidence type="ECO:0000256" key="7">
    <source>
        <dbReference type="ARBA" id="ARBA00023212"/>
    </source>
</evidence>
<evidence type="ECO:0000256" key="2">
    <source>
        <dbReference type="ARBA" id="ARBA00015004"/>
    </source>
</evidence>
<keyword evidence="7" id="KW-0206">Cytoskeleton</keyword>
<dbReference type="Proteomes" id="UP000035681">
    <property type="component" value="Unplaced"/>
</dbReference>
<dbReference type="InterPro" id="IPR032675">
    <property type="entry name" value="LRR_dom_sf"/>
</dbReference>
<organism evidence="11">
    <name type="scientific">Strongyloides stercoralis</name>
    <name type="common">Threadworm</name>
    <dbReference type="NCBI Taxonomy" id="6248"/>
    <lineage>
        <taxon>Eukaryota</taxon>
        <taxon>Metazoa</taxon>
        <taxon>Ecdysozoa</taxon>
        <taxon>Nematoda</taxon>
        <taxon>Chromadorea</taxon>
        <taxon>Rhabditida</taxon>
        <taxon>Tylenchina</taxon>
        <taxon>Panagrolaimomorpha</taxon>
        <taxon>Strongyloidoidea</taxon>
        <taxon>Strongyloididae</taxon>
        <taxon>Strongyloides</taxon>
    </lineage>
</organism>
<dbReference type="STRING" id="6248.A0A0K0DU45"/>
<evidence type="ECO:0000256" key="4">
    <source>
        <dbReference type="ARBA" id="ARBA00022701"/>
    </source>
</evidence>
<dbReference type="SUPFAM" id="SSF74924">
    <property type="entry name" value="Cap-Gly domain"/>
    <property type="match status" value="1"/>
</dbReference>
<dbReference type="InterPro" id="IPR036859">
    <property type="entry name" value="CAP-Gly_dom_sf"/>
</dbReference>
<sequence length="512" mass="58956">MEKNDDSEYLAPVGSRILLHEERLGTIRYVGKLDNKDGIRYGVELDENIGKHNGEFEGKRYFQTQKTKSGVFVWPKDVKHPCDLISVIKNKYTSIINDSNGIIKTMKGKEVKILVDKDVTEALCDIYSLERISLEKVPVGFINEEDILSKKYFHKCKTLFIKQCLLTKWSDLFNILKVFPKVEELSVFGNVLDDLSLQLSLEKIENYREIVKNIREFSVGNCSLNQNCVNIIPLIFENLTSLVIAVNPINTFCPSTKGNLECLKKLILDECVVHDLSLLKEGLLKLPNLEEISLIRCQVENIPDDIYKYFPSLKSMHLKYNDIDNWKLLNNIKKIPLLEFLEIELSRLPKYNNGDDVLDFVIAKCPNIKAINKHTITGTEKSKAEVIFLRDIPENDPNHVEDIQRLKKIYTDIVSSTRKDRDFTKMKLGSIKIEIIKDSSSYIMTVPLSLNFKTIIQGASKKLSFSKLSIKSINIENNNEIINVEKKLFNQNLNDYLYKINENEIIKIILLE</sequence>
<keyword evidence="3" id="KW-0963">Cytoplasm</keyword>
<feature type="domain" description="CAP-Gly" evidence="9">
    <location>
        <begin position="31"/>
        <end position="74"/>
    </location>
</feature>
<keyword evidence="5" id="KW-0243">Dynein</keyword>
<dbReference type="AlphaFoldDB" id="A0A0K0DU45"/>
<evidence type="ECO:0000256" key="8">
    <source>
        <dbReference type="ARBA" id="ARBA00030180"/>
    </source>
</evidence>
<evidence type="ECO:0000256" key="1">
    <source>
        <dbReference type="ARBA" id="ARBA00004186"/>
    </source>
</evidence>
<dbReference type="SUPFAM" id="SSF52047">
    <property type="entry name" value="RNI-like"/>
    <property type="match status" value="1"/>
</dbReference>
<evidence type="ECO:0000256" key="6">
    <source>
        <dbReference type="ARBA" id="ARBA00023054"/>
    </source>
</evidence>
<evidence type="ECO:0000256" key="3">
    <source>
        <dbReference type="ARBA" id="ARBA00022490"/>
    </source>
</evidence>
<dbReference type="PANTHER" id="PTHR18916">
    <property type="entry name" value="DYNACTIN 1-RELATED MICROTUBULE-BINDING"/>
    <property type="match status" value="1"/>
</dbReference>
<dbReference type="PANTHER" id="PTHR18916:SF6">
    <property type="entry name" value="DYNACTIN SUBUNIT 1"/>
    <property type="match status" value="1"/>
</dbReference>
<dbReference type="WBParaSite" id="SSTP_0000075800.1">
    <property type="protein sequence ID" value="SSTP_0000075800.1"/>
    <property type="gene ID" value="SSTP_0000075800"/>
</dbReference>
<dbReference type="SMART" id="SM01052">
    <property type="entry name" value="CAP_GLY"/>
    <property type="match status" value="1"/>
</dbReference>
<keyword evidence="6" id="KW-0175">Coiled coil</keyword>
<comment type="subcellular location">
    <subcellularLocation>
        <location evidence="1">Cytoplasm</location>
        <location evidence="1">Cytoskeleton</location>
        <location evidence="1">Spindle</location>
    </subcellularLocation>
</comment>
<dbReference type="InterPro" id="IPR000938">
    <property type="entry name" value="CAP-Gly_domain"/>
</dbReference>
<dbReference type="WBParaSite" id="TCONS_00008396.p1">
    <property type="protein sequence ID" value="TCONS_00008396.p1"/>
    <property type="gene ID" value="XLOC_006349"/>
</dbReference>
<proteinExistence type="predicted"/>
<accession>A0A0K0DU45</accession>
<evidence type="ECO:0000256" key="5">
    <source>
        <dbReference type="ARBA" id="ARBA00023017"/>
    </source>
</evidence>
<dbReference type="GO" id="GO:0005819">
    <property type="term" value="C:spindle"/>
    <property type="evidence" value="ECO:0007669"/>
    <property type="project" value="UniProtKB-SubCell"/>
</dbReference>